<dbReference type="OrthoDB" id="250229at2"/>
<dbReference type="EMBL" id="SJPF01000005">
    <property type="protein sequence ID" value="TWT30726.1"/>
    <property type="molecule type" value="Genomic_DNA"/>
</dbReference>
<organism evidence="1 2">
    <name type="scientific">Blastopirellula retiformator</name>
    <dbReference type="NCBI Taxonomy" id="2527970"/>
    <lineage>
        <taxon>Bacteria</taxon>
        <taxon>Pseudomonadati</taxon>
        <taxon>Planctomycetota</taxon>
        <taxon>Planctomycetia</taxon>
        <taxon>Pirellulales</taxon>
        <taxon>Pirellulaceae</taxon>
        <taxon>Blastopirellula</taxon>
    </lineage>
</organism>
<evidence type="ECO:0000313" key="2">
    <source>
        <dbReference type="Proteomes" id="UP000318878"/>
    </source>
</evidence>
<dbReference type="RefSeq" id="WP_146435411.1">
    <property type="nucleotide sequence ID" value="NZ_SJPF01000005.1"/>
</dbReference>
<comment type="caution">
    <text evidence="1">The sequence shown here is derived from an EMBL/GenBank/DDBJ whole genome shotgun (WGS) entry which is preliminary data.</text>
</comment>
<reference evidence="1 2" key="1">
    <citation type="submission" date="2019-02" db="EMBL/GenBank/DDBJ databases">
        <title>Deep-cultivation of Planctomycetes and their phenomic and genomic characterization uncovers novel biology.</title>
        <authorList>
            <person name="Wiegand S."/>
            <person name="Jogler M."/>
            <person name="Boedeker C."/>
            <person name="Pinto D."/>
            <person name="Vollmers J."/>
            <person name="Rivas-Marin E."/>
            <person name="Kohn T."/>
            <person name="Peeters S.H."/>
            <person name="Heuer A."/>
            <person name="Rast P."/>
            <person name="Oberbeckmann S."/>
            <person name="Bunk B."/>
            <person name="Jeske O."/>
            <person name="Meyerdierks A."/>
            <person name="Storesund J.E."/>
            <person name="Kallscheuer N."/>
            <person name="Luecker S."/>
            <person name="Lage O.M."/>
            <person name="Pohl T."/>
            <person name="Merkel B.J."/>
            <person name="Hornburger P."/>
            <person name="Mueller R.-W."/>
            <person name="Bruemmer F."/>
            <person name="Labrenz M."/>
            <person name="Spormann A.M."/>
            <person name="Op Den Camp H."/>
            <person name="Overmann J."/>
            <person name="Amann R."/>
            <person name="Jetten M.S.M."/>
            <person name="Mascher T."/>
            <person name="Medema M.H."/>
            <person name="Devos D.P."/>
            <person name="Kaster A.-K."/>
            <person name="Ovreas L."/>
            <person name="Rohde M."/>
            <person name="Galperin M.Y."/>
            <person name="Jogler C."/>
        </authorList>
    </citation>
    <scope>NUCLEOTIDE SEQUENCE [LARGE SCALE GENOMIC DNA]</scope>
    <source>
        <strain evidence="1 2">Enr8</strain>
    </source>
</reference>
<evidence type="ECO:0000313" key="1">
    <source>
        <dbReference type="EMBL" id="TWT30726.1"/>
    </source>
</evidence>
<gene>
    <name evidence="1" type="ORF">Enr8_42490</name>
</gene>
<proteinExistence type="predicted"/>
<accession>A0A5C5UWI1</accession>
<protein>
    <submittedName>
        <fullName evidence="1">Uncharacterized protein</fullName>
    </submittedName>
</protein>
<dbReference type="Proteomes" id="UP000318878">
    <property type="component" value="Unassembled WGS sequence"/>
</dbReference>
<sequence>MTLKPVNTKIFVNRDRYSLLPFAVMVPEVAKSAVELDGESGVLRLARPEASPIQDAGLCYLNGPQITGPTLSGSCSQGVIAQALIRQDDSDGVDNKALIVPGALVGPVESSQGLAAGGAAYRFLGFEGCPIDAPVDPQRPKHKFRIGWVAPSFSQSARFFKCEELRHQYVYPYSGAGLVFESNRASLAGGATRPIVSGFNYRAFDPSISPESSPDFRSVKWGAPSLPSEVSGDTLTPIDASQKGAAQLRCVNAGVFQIGFTASIKPVQAGSDVRGMTFGLLVERSAYKYESGVDLTDNESGIFRTDYQEGVYVRPENWAWFEEVDSYFYSVSGQTIINANVGDRIHVVNAATGVLEVRYLNVWGHTLPASGLAFG</sequence>
<name>A0A5C5UWI1_9BACT</name>
<keyword evidence="2" id="KW-1185">Reference proteome</keyword>
<dbReference type="AlphaFoldDB" id="A0A5C5UWI1"/>